<accession>A0A6J6CW83</accession>
<reference evidence="2" key="1">
    <citation type="submission" date="2020-05" db="EMBL/GenBank/DDBJ databases">
        <authorList>
            <person name="Chiriac C."/>
            <person name="Salcher M."/>
            <person name="Ghai R."/>
            <person name="Kavagutti S V."/>
        </authorList>
    </citation>
    <scope>NUCLEOTIDE SEQUENCE</scope>
</reference>
<name>A0A6J6CW83_9ZZZZ</name>
<proteinExistence type="predicted"/>
<keyword evidence="1" id="KW-0472">Membrane</keyword>
<feature type="transmembrane region" description="Helical" evidence="1">
    <location>
        <begin position="20"/>
        <end position="40"/>
    </location>
</feature>
<dbReference type="AlphaFoldDB" id="A0A6J6CW83"/>
<organism evidence="2">
    <name type="scientific">freshwater metagenome</name>
    <dbReference type="NCBI Taxonomy" id="449393"/>
    <lineage>
        <taxon>unclassified sequences</taxon>
        <taxon>metagenomes</taxon>
        <taxon>ecological metagenomes</taxon>
    </lineage>
</organism>
<protein>
    <submittedName>
        <fullName evidence="2">Unannotated protein</fullName>
    </submittedName>
</protein>
<gene>
    <name evidence="2" type="ORF">UFOPK1581_00453</name>
</gene>
<keyword evidence="1" id="KW-0812">Transmembrane</keyword>
<sequence length="51" mass="5848">MYSALWRFLPGGPALKIVQLLVILIVVVLVLFDWVFPWLAETFLVEDSTVE</sequence>
<evidence type="ECO:0000256" key="1">
    <source>
        <dbReference type="SAM" id="Phobius"/>
    </source>
</evidence>
<evidence type="ECO:0000313" key="2">
    <source>
        <dbReference type="EMBL" id="CAB4555607.1"/>
    </source>
</evidence>
<keyword evidence="1" id="KW-1133">Transmembrane helix</keyword>
<dbReference type="EMBL" id="CAEZTB010000059">
    <property type="protein sequence ID" value="CAB4555607.1"/>
    <property type="molecule type" value="Genomic_DNA"/>
</dbReference>